<evidence type="ECO:0000313" key="3">
    <source>
        <dbReference type="Proteomes" id="UP000569914"/>
    </source>
</evidence>
<accession>A0A7Y9I3Y1</accession>
<keyword evidence="1 2" id="KW-0456">Lyase</keyword>
<name>A0A7Y9I3Y1_9ACTN</name>
<dbReference type="AlphaFoldDB" id="A0A7Y9I3Y1"/>
<dbReference type="Pfam" id="PF00701">
    <property type="entry name" value="DHDPS"/>
    <property type="match status" value="1"/>
</dbReference>
<dbReference type="SMART" id="SM01130">
    <property type="entry name" value="DHDPS"/>
    <property type="match status" value="1"/>
</dbReference>
<evidence type="ECO:0000256" key="1">
    <source>
        <dbReference type="ARBA" id="ARBA00023239"/>
    </source>
</evidence>
<evidence type="ECO:0000313" key="2">
    <source>
        <dbReference type="EMBL" id="NYE69830.1"/>
    </source>
</evidence>
<organism evidence="2 3">
    <name type="scientific">Microlunatus parietis</name>
    <dbReference type="NCBI Taxonomy" id="682979"/>
    <lineage>
        <taxon>Bacteria</taxon>
        <taxon>Bacillati</taxon>
        <taxon>Actinomycetota</taxon>
        <taxon>Actinomycetes</taxon>
        <taxon>Propionibacteriales</taxon>
        <taxon>Propionibacteriaceae</taxon>
        <taxon>Microlunatus</taxon>
    </lineage>
</organism>
<dbReference type="Proteomes" id="UP000569914">
    <property type="component" value="Unassembled WGS sequence"/>
</dbReference>
<reference evidence="2 3" key="1">
    <citation type="submission" date="2020-07" db="EMBL/GenBank/DDBJ databases">
        <title>Sequencing the genomes of 1000 actinobacteria strains.</title>
        <authorList>
            <person name="Klenk H.-P."/>
        </authorList>
    </citation>
    <scope>NUCLEOTIDE SEQUENCE [LARGE SCALE GENOMIC DNA]</scope>
    <source>
        <strain evidence="2 3">DSM 22083</strain>
    </source>
</reference>
<dbReference type="PANTHER" id="PTHR12128">
    <property type="entry name" value="DIHYDRODIPICOLINATE SYNTHASE"/>
    <property type="match status" value="1"/>
</dbReference>
<sequence>MSALDRFAAGTVIPAQPLALTENLQLDERRQRALSRYYLAAGAGGIAVGVHSTQFGIHFEHNHLLKPVLSLAADVVKESGDEDAVLVAGACGPTEQAVAETQLAAELGYHAVLLAPYGAGDLDLDQLLERARAVSEVLPLIGFYLQPSVGGRPLPRRFWTGMAEIENLVGIKIAPFDRYATLDVLTGIADSDRALDIALYTGNDDHIAGDLLMHFPLPGGRRLEFVGGLLGQWSLWTAEAVKLLEDSKLAKTGDTEALNRVLAVDGPLTDANAAIFDAANQFHGCLPGIHEILRRQGLLQGLWCLEPGEVLSPGQLEEIDRIWAAYPQLRDDAFVAEHLDTWLA</sequence>
<dbReference type="InterPro" id="IPR013785">
    <property type="entry name" value="Aldolase_TIM"/>
</dbReference>
<dbReference type="Gene3D" id="3.20.20.70">
    <property type="entry name" value="Aldolase class I"/>
    <property type="match status" value="1"/>
</dbReference>
<dbReference type="EMBL" id="JACCBU010000001">
    <property type="protein sequence ID" value="NYE69830.1"/>
    <property type="molecule type" value="Genomic_DNA"/>
</dbReference>
<dbReference type="PANTHER" id="PTHR12128:SF51">
    <property type="entry name" value="BLL4205 PROTEIN"/>
    <property type="match status" value="1"/>
</dbReference>
<gene>
    <name evidence="2" type="ORF">BKA15_001159</name>
</gene>
<protein>
    <submittedName>
        <fullName evidence="2">Dihydrodipicolinate synthase/N-acetylneuraminate lyase</fullName>
    </submittedName>
</protein>
<dbReference type="GO" id="GO:0008840">
    <property type="term" value="F:4-hydroxy-tetrahydrodipicolinate synthase activity"/>
    <property type="evidence" value="ECO:0007669"/>
    <property type="project" value="TreeGrafter"/>
</dbReference>
<dbReference type="InterPro" id="IPR002220">
    <property type="entry name" value="DapA-like"/>
</dbReference>
<comment type="caution">
    <text evidence="2">The sequence shown here is derived from an EMBL/GenBank/DDBJ whole genome shotgun (WGS) entry which is preliminary data.</text>
</comment>
<proteinExistence type="predicted"/>
<keyword evidence="3" id="KW-1185">Reference proteome</keyword>
<dbReference type="RefSeq" id="WP_179748849.1">
    <property type="nucleotide sequence ID" value="NZ_JACCBU010000001.1"/>
</dbReference>
<dbReference type="SUPFAM" id="SSF51569">
    <property type="entry name" value="Aldolase"/>
    <property type="match status" value="1"/>
</dbReference>